<reference evidence="2 3" key="1">
    <citation type="journal article" date="2015" name="Genome Biol. Evol.">
        <title>Phylogenomic analyses indicate that early fungi evolved digesting cell walls of algal ancestors of land plants.</title>
        <authorList>
            <person name="Chang Y."/>
            <person name="Wang S."/>
            <person name="Sekimoto S."/>
            <person name="Aerts A.L."/>
            <person name="Choi C."/>
            <person name="Clum A."/>
            <person name="LaButti K.M."/>
            <person name="Lindquist E.A."/>
            <person name="Yee Ngan C."/>
            <person name="Ohm R.A."/>
            <person name="Salamov A.A."/>
            <person name="Grigoriev I.V."/>
            <person name="Spatafora J.W."/>
            <person name="Berbee M.L."/>
        </authorList>
    </citation>
    <scope>NUCLEOTIDE SEQUENCE [LARGE SCALE GENOMIC DNA]</scope>
    <source>
        <strain evidence="2 3">JEL478</strain>
    </source>
</reference>
<evidence type="ECO:0000313" key="2">
    <source>
        <dbReference type="EMBL" id="KXS16171.1"/>
    </source>
</evidence>
<evidence type="ECO:0000256" key="1">
    <source>
        <dbReference type="SAM" id="MobiDB-lite"/>
    </source>
</evidence>
<proteinExistence type="predicted"/>
<keyword evidence="3" id="KW-1185">Reference proteome</keyword>
<dbReference type="EMBL" id="KQ965756">
    <property type="protein sequence ID" value="KXS16171.1"/>
    <property type="molecule type" value="Genomic_DNA"/>
</dbReference>
<accession>A0A139AH79</accession>
<feature type="compositionally biased region" description="Polar residues" evidence="1">
    <location>
        <begin position="1"/>
        <end position="11"/>
    </location>
</feature>
<dbReference type="OrthoDB" id="2311312at2759"/>
<feature type="compositionally biased region" description="Low complexity" evidence="1">
    <location>
        <begin position="45"/>
        <end position="56"/>
    </location>
</feature>
<evidence type="ECO:0008006" key="4">
    <source>
        <dbReference type="Google" id="ProtNLM"/>
    </source>
</evidence>
<dbReference type="STRING" id="1344416.A0A139AH79"/>
<dbReference type="Proteomes" id="UP000070544">
    <property type="component" value="Unassembled WGS sequence"/>
</dbReference>
<protein>
    <recommendedName>
        <fullName evidence="4">BED-type domain-containing protein</fullName>
    </recommendedName>
</protein>
<gene>
    <name evidence="2" type="ORF">M427DRAFT_31717</name>
</gene>
<organism evidence="2 3">
    <name type="scientific">Gonapodya prolifera (strain JEL478)</name>
    <name type="common">Monoblepharis prolifera</name>
    <dbReference type="NCBI Taxonomy" id="1344416"/>
    <lineage>
        <taxon>Eukaryota</taxon>
        <taxon>Fungi</taxon>
        <taxon>Fungi incertae sedis</taxon>
        <taxon>Chytridiomycota</taxon>
        <taxon>Chytridiomycota incertae sedis</taxon>
        <taxon>Monoblepharidomycetes</taxon>
        <taxon>Monoblepharidales</taxon>
        <taxon>Gonapodyaceae</taxon>
        <taxon>Gonapodya</taxon>
    </lineage>
</organism>
<name>A0A139AH79_GONPJ</name>
<evidence type="ECO:0000313" key="3">
    <source>
        <dbReference type="Proteomes" id="UP000070544"/>
    </source>
</evidence>
<sequence>MSSLLTFNDSPSPLPRTPGSMDTTPLRPQFPPDVDVNLKDTPMDSTKGSGRKGSTGAIWKHFDSVPGPGKTKMAECKICNINSHAIPPSADTIREDVDQQFEDKSSRLRTELEENKSQVSLTLDGWTSPNGHPFIGITVHSIDA</sequence>
<dbReference type="AlphaFoldDB" id="A0A139AH79"/>
<feature type="region of interest" description="Disordered" evidence="1">
    <location>
        <begin position="1"/>
        <end position="66"/>
    </location>
</feature>